<dbReference type="CDD" id="cd00464">
    <property type="entry name" value="SK"/>
    <property type="match status" value="1"/>
</dbReference>
<dbReference type="UniPathway" id="UPA00053">
    <property type="reaction ID" value="UER00088"/>
</dbReference>
<comment type="subunit">
    <text evidence="7">Monomer.</text>
</comment>
<feature type="binding site" evidence="7">
    <location>
        <position position="63"/>
    </location>
    <ligand>
        <name>substrate</name>
    </ligand>
</feature>
<comment type="cofactor">
    <cofactor evidence="7">
        <name>Mg(2+)</name>
        <dbReference type="ChEBI" id="CHEBI:18420"/>
    </cofactor>
    <text evidence="7">Binds 1 Mg(2+) ion per subunit.</text>
</comment>
<keyword evidence="3 7" id="KW-0547">Nucleotide-binding</keyword>
<feature type="binding site" evidence="7">
    <location>
        <position position="21"/>
    </location>
    <ligand>
        <name>Mg(2+)</name>
        <dbReference type="ChEBI" id="CHEBI:18420"/>
    </ligand>
</feature>
<reference evidence="9" key="2">
    <citation type="submission" date="2016-01" db="EMBL/GenBank/DDBJ databases">
        <title>Diatom-associated endosymboitic cyanobacterium lacks core nitrogen metabolism enzymes.</title>
        <authorList>
            <person name="Hilton J.A."/>
            <person name="Foster R.A."/>
            <person name="Tripp H.J."/>
            <person name="Carter B.J."/>
            <person name="Zehr J.P."/>
            <person name="Villareal T.A."/>
        </authorList>
    </citation>
    <scope>NUCLEOTIDE SEQUENCE [LARGE SCALE GENOMIC DNA]</scope>
    <source>
        <strain evidence="9">HH01</strain>
    </source>
</reference>
<name>M1WT58_9NOST</name>
<dbReference type="PANTHER" id="PTHR21087">
    <property type="entry name" value="SHIKIMATE KINASE"/>
    <property type="match status" value="1"/>
</dbReference>
<evidence type="ECO:0000256" key="1">
    <source>
        <dbReference type="ARBA" id="ARBA00022605"/>
    </source>
</evidence>
<keyword evidence="7" id="KW-0963">Cytoplasm</keyword>
<dbReference type="Proteomes" id="UP000053051">
    <property type="component" value="Unassembled WGS sequence"/>
</dbReference>
<dbReference type="GO" id="GO:0005829">
    <property type="term" value="C:cytosol"/>
    <property type="evidence" value="ECO:0007669"/>
    <property type="project" value="TreeGrafter"/>
</dbReference>
<dbReference type="AlphaFoldDB" id="M1WT58"/>
<dbReference type="GO" id="GO:0005524">
    <property type="term" value="F:ATP binding"/>
    <property type="evidence" value="ECO:0007669"/>
    <property type="project" value="UniProtKB-UniRule"/>
</dbReference>
<evidence type="ECO:0000256" key="2">
    <source>
        <dbReference type="ARBA" id="ARBA00022679"/>
    </source>
</evidence>
<dbReference type="GO" id="GO:0009073">
    <property type="term" value="P:aromatic amino acid family biosynthetic process"/>
    <property type="evidence" value="ECO:0007669"/>
    <property type="project" value="UniProtKB-KW"/>
</dbReference>
<feature type="binding site" evidence="7">
    <location>
        <position position="85"/>
    </location>
    <ligand>
        <name>substrate</name>
    </ligand>
</feature>
<evidence type="ECO:0000256" key="7">
    <source>
        <dbReference type="HAMAP-Rule" id="MF_00109"/>
    </source>
</evidence>
<comment type="subcellular location">
    <subcellularLocation>
        <location evidence="7">Cytoplasm</location>
    </subcellularLocation>
</comment>
<dbReference type="PRINTS" id="PR01100">
    <property type="entry name" value="SHIKIMTKNASE"/>
</dbReference>
<feature type="binding site" evidence="7">
    <location>
        <begin position="17"/>
        <end position="22"/>
    </location>
    <ligand>
        <name>ATP</name>
        <dbReference type="ChEBI" id="CHEBI:30616"/>
    </ligand>
</feature>
<evidence type="ECO:0000256" key="3">
    <source>
        <dbReference type="ARBA" id="ARBA00022741"/>
    </source>
</evidence>
<comment type="catalytic activity">
    <reaction evidence="7">
        <text>shikimate + ATP = 3-phosphoshikimate + ADP + H(+)</text>
        <dbReference type="Rhea" id="RHEA:13121"/>
        <dbReference type="ChEBI" id="CHEBI:15378"/>
        <dbReference type="ChEBI" id="CHEBI:30616"/>
        <dbReference type="ChEBI" id="CHEBI:36208"/>
        <dbReference type="ChEBI" id="CHEBI:145989"/>
        <dbReference type="ChEBI" id="CHEBI:456216"/>
        <dbReference type="EC" id="2.7.1.71"/>
    </reaction>
</comment>
<keyword evidence="9" id="KW-1185">Reference proteome</keyword>
<keyword evidence="6 7" id="KW-0057">Aromatic amino acid biosynthesis</keyword>
<dbReference type="SUPFAM" id="SSF52540">
    <property type="entry name" value="P-loop containing nucleoside triphosphate hydrolases"/>
    <property type="match status" value="1"/>
</dbReference>
<evidence type="ECO:0000256" key="5">
    <source>
        <dbReference type="ARBA" id="ARBA00022840"/>
    </source>
</evidence>
<accession>M1WT58</accession>
<keyword evidence="7" id="KW-0460">Magnesium</keyword>
<keyword evidence="5 7" id="KW-0067">ATP-binding</keyword>
<dbReference type="PANTHER" id="PTHR21087:SF16">
    <property type="entry name" value="SHIKIMATE KINASE 1, CHLOROPLASTIC"/>
    <property type="match status" value="1"/>
</dbReference>
<protein>
    <recommendedName>
        <fullName evidence="7">Shikimate kinase</fullName>
        <shortName evidence="7">SK</shortName>
        <ecNumber evidence="7">2.7.1.71</ecNumber>
    </recommendedName>
</protein>
<dbReference type="InterPro" id="IPR031322">
    <property type="entry name" value="Shikimate/glucono_kinase"/>
</dbReference>
<dbReference type="InterPro" id="IPR027417">
    <property type="entry name" value="P-loop_NTPase"/>
</dbReference>
<dbReference type="EC" id="2.7.1.71" evidence="7"/>
<dbReference type="Gene3D" id="3.40.50.300">
    <property type="entry name" value="P-loop containing nucleotide triphosphate hydrolases"/>
    <property type="match status" value="1"/>
</dbReference>
<comment type="similarity">
    <text evidence="7">Belongs to the shikimate kinase family.</text>
</comment>
<keyword evidence="1 7" id="KW-0028">Amino-acid biosynthesis</keyword>
<dbReference type="Pfam" id="PF01202">
    <property type="entry name" value="SKI"/>
    <property type="match status" value="1"/>
</dbReference>
<feature type="binding site" evidence="7">
    <location>
        <position position="122"/>
    </location>
    <ligand>
        <name>ATP</name>
        <dbReference type="ChEBI" id="CHEBI:30616"/>
    </ligand>
</feature>
<dbReference type="GO" id="GO:0009423">
    <property type="term" value="P:chorismate biosynthetic process"/>
    <property type="evidence" value="ECO:0007669"/>
    <property type="project" value="UniProtKB-UniRule"/>
</dbReference>
<proteinExistence type="inferred from homology"/>
<comment type="function">
    <text evidence="7">Catalyzes the specific phosphorylation of the 3-hydroxyl group of shikimic acid using ATP as a cosubstrate.</text>
</comment>
<dbReference type="GO" id="GO:0008652">
    <property type="term" value="P:amino acid biosynthetic process"/>
    <property type="evidence" value="ECO:0007669"/>
    <property type="project" value="UniProtKB-KW"/>
</dbReference>
<gene>
    <name evidence="7" type="primary">aroK</name>
    <name evidence="8" type="ORF">RINTHH_16690</name>
</gene>
<dbReference type="STRING" id="1165094.RINTHH_16690"/>
<comment type="caution">
    <text evidence="8">The sequence shown here is derived from an EMBL/GenBank/DDBJ whole genome shotgun (WGS) entry which is preliminary data.</text>
</comment>
<dbReference type="HAMAP" id="MF_00109">
    <property type="entry name" value="Shikimate_kinase"/>
    <property type="match status" value="1"/>
</dbReference>
<dbReference type="GO" id="GO:0000287">
    <property type="term" value="F:magnesium ion binding"/>
    <property type="evidence" value="ECO:0007669"/>
    <property type="project" value="UniProtKB-UniRule"/>
</dbReference>
<evidence type="ECO:0000256" key="4">
    <source>
        <dbReference type="ARBA" id="ARBA00022777"/>
    </source>
</evidence>
<keyword evidence="7" id="KW-0479">Metal-binding</keyword>
<feature type="binding site" evidence="7">
    <location>
        <position position="39"/>
    </location>
    <ligand>
        <name>substrate</name>
    </ligand>
</feature>
<feature type="binding site" evidence="7">
    <location>
        <position position="141"/>
    </location>
    <ligand>
        <name>substrate</name>
    </ligand>
</feature>
<evidence type="ECO:0000313" key="8">
    <source>
        <dbReference type="EMBL" id="CCH67824.1"/>
    </source>
</evidence>
<dbReference type="RefSeq" id="WP_008234866.1">
    <property type="nucleotide sequence ID" value="NZ_CAIY01000067.1"/>
</dbReference>
<reference evidence="8 9" key="1">
    <citation type="submission" date="2012-05" db="EMBL/GenBank/DDBJ databases">
        <authorList>
            <person name="Hilton J."/>
        </authorList>
    </citation>
    <scope>NUCLEOTIDE SEQUENCE [LARGE SCALE GENOMIC DNA]</scope>
    <source>
        <strain evidence="8 9">HH01</strain>
    </source>
</reference>
<evidence type="ECO:0000256" key="6">
    <source>
        <dbReference type="ARBA" id="ARBA00023141"/>
    </source>
</evidence>
<dbReference type="InterPro" id="IPR000623">
    <property type="entry name" value="Shikimate_kinase/TSH1"/>
</dbReference>
<comment type="caution">
    <text evidence="7">Lacks conserved residue(s) required for the propagation of feature annotation.</text>
</comment>
<evidence type="ECO:0000313" key="9">
    <source>
        <dbReference type="Proteomes" id="UP000053051"/>
    </source>
</evidence>
<organism evidence="8 9">
    <name type="scientific">Richelia intracellularis HH01</name>
    <dbReference type="NCBI Taxonomy" id="1165094"/>
    <lineage>
        <taxon>Bacteria</taxon>
        <taxon>Bacillati</taxon>
        <taxon>Cyanobacteriota</taxon>
        <taxon>Cyanophyceae</taxon>
        <taxon>Nostocales</taxon>
        <taxon>Nostocaceae</taxon>
        <taxon>Richelia</taxon>
    </lineage>
</organism>
<sequence length="182" mass="20702">MINSLQGINIYLIGMMGTGKTTVGKLLAQYLGYSFLDIDEVIIKIAGKSIKKIFMEEGESTFRQLESKTLSEVCAYTKLTIATGGGVVMKSINWSYLHHGLIIWLDMPLELLYKRLLNDNSRPLLQGPDYQEKLQSLLKQRESLYNRADLRIKLHQEETPEIIVSRIVDTIPSVLKNVKEKT</sequence>
<dbReference type="GO" id="GO:0004765">
    <property type="term" value="F:shikimate kinase activity"/>
    <property type="evidence" value="ECO:0007669"/>
    <property type="project" value="UniProtKB-UniRule"/>
</dbReference>
<keyword evidence="4 7" id="KW-0418">Kinase</keyword>
<keyword evidence="2 7" id="KW-0808">Transferase</keyword>
<comment type="pathway">
    <text evidence="7">Metabolic intermediate biosynthesis; chorismate biosynthesis; chorismate from D-erythrose 4-phosphate and phosphoenolpyruvate: step 5/7.</text>
</comment>
<dbReference type="EMBL" id="CAIY01000067">
    <property type="protein sequence ID" value="CCH67824.1"/>
    <property type="molecule type" value="Genomic_DNA"/>
</dbReference>